<evidence type="ECO:0000313" key="2">
    <source>
        <dbReference type="Proteomes" id="UP001054252"/>
    </source>
</evidence>
<comment type="caution">
    <text evidence="1">The sequence shown here is derived from an EMBL/GenBank/DDBJ whole genome shotgun (WGS) entry which is preliminary data.</text>
</comment>
<name>A0AAV5MWM8_9ROSI</name>
<sequence length="336" mass="38680">MTRATSPDISSLLHGLRPIISSSPISSCSGVLRYAFGTTAPCVFSIDQIFRLAIKVGIAIPKDVPFLRLWFLGYSKKVIPRVERSEKTVFRLCDAVTDFIFYFLDKVAATNLLNHKCSELGNCYQRQIKDTVLSKFQDSVKLVIPELSKFLNSFLDEVCGCMVCVSQDAHIYQRHQKCMSKFVKKLNGKISESFEVEDQLSSRVNENGIKLEDHERHQYYTMQFLITNLLLVFKSLMQRMVWYLIHTMVKTKTEFLSQSEFESFSQNVMHLLAWCYLLCFLKFRNLKWNPGELQDRVQSLVVKGGEILMGKRFDEPLEVRTLEENASSVVCISNSE</sequence>
<dbReference type="EMBL" id="BPVZ01001218">
    <property type="protein sequence ID" value="GKV53273.1"/>
    <property type="molecule type" value="Genomic_DNA"/>
</dbReference>
<evidence type="ECO:0000313" key="1">
    <source>
        <dbReference type="EMBL" id="GKV53273.1"/>
    </source>
</evidence>
<organism evidence="1 2">
    <name type="scientific">Rubroshorea leprosula</name>
    <dbReference type="NCBI Taxonomy" id="152421"/>
    <lineage>
        <taxon>Eukaryota</taxon>
        <taxon>Viridiplantae</taxon>
        <taxon>Streptophyta</taxon>
        <taxon>Embryophyta</taxon>
        <taxon>Tracheophyta</taxon>
        <taxon>Spermatophyta</taxon>
        <taxon>Magnoliopsida</taxon>
        <taxon>eudicotyledons</taxon>
        <taxon>Gunneridae</taxon>
        <taxon>Pentapetalae</taxon>
        <taxon>rosids</taxon>
        <taxon>malvids</taxon>
        <taxon>Malvales</taxon>
        <taxon>Dipterocarpaceae</taxon>
        <taxon>Rubroshorea</taxon>
    </lineage>
</organism>
<proteinExistence type="predicted"/>
<keyword evidence="2" id="KW-1185">Reference proteome</keyword>
<dbReference type="Proteomes" id="UP001054252">
    <property type="component" value="Unassembled WGS sequence"/>
</dbReference>
<reference evidence="1 2" key="1">
    <citation type="journal article" date="2021" name="Commun. Biol.">
        <title>The genome of Shorea leprosula (Dipterocarpaceae) highlights the ecological relevance of drought in aseasonal tropical rainforests.</title>
        <authorList>
            <person name="Ng K.K.S."/>
            <person name="Kobayashi M.J."/>
            <person name="Fawcett J.A."/>
            <person name="Hatakeyama M."/>
            <person name="Paape T."/>
            <person name="Ng C.H."/>
            <person name="Ang C.C."/>
            <person name="Tnah L.H."/>
            <person name="Lee C.T."/>
            <person name="Nishiyama T."/>
            <person name="Sese J."/>
            <person name="O'Brien M.J."/>
            <person name="Copetti D."/>
            <person name="Mohd Noor M.I."/>
            <person name="Ong R.C."/>
            <person name="Putra M."/>
            <person name="Sireger I.Z."/>
            <person name="Indrioko S."/>
            <person name="Kosugi Y."/>
            <person name="Izuno A."/>
            <person name="Isagi Y."/>
            <person name="Lee S.L."/>
            <person name="Shimizu K.K."/>
        </authorList>
    </citation>
    <scope>NUCLEOTIDE SEQUENCE [LARGE SCALE GENOMIC DNA]</scope>
    <source>
        <strain evidence="1">214</strain>
    </source>
</reference>
<protein>
    <submittedName>
        <fullName evidence="1">Uncharacterized protein</fullName>
    </submittedName>
</protein>
<gene>
    <name evidence="1" type="ORF">SLEP1_g59808</name>
</gene>
<accession>A0AAV5MWM8</accession>
<dbReference type="AlphaFoldDB" id="A0AAV5MWM8"/>